<dbReference type="EMBL" id="UOEK01000421">
    <property type="protein sequence ID" value="VAW07828.1"/>
    <property type="molecule type" value="Genomic_DNA"/>
</dbReference>
<dbReference type="GO" id="GO:0016020">
    <property type="term" value="C:membrane"/>
    <property type="evidence" value="ECO:0007669"/>
    <property type="project" value="TreeGrafter"/>
</dbReference>
<name>A0A3B0SQQ2_9ZZZZ</name>
<dbReference type="PANTHER" id="PTHR43272">
    <property type="entry name" value="LONG-CHAIN-FATTY-ACID--COA LIGASE"/>
    <property type="match status" value="1"/>
</dbReference>
<dbReference type="Gene3D" id="3.40.50.12780">
    <property type="entry name" value="N-terminal domain of ligase-like"/>
    <property type="match status" value="1"/>
</dbReference>
<evidence type="ECO:0000256" key="3">
    <source>
        <dbReference type="ARBA" id="ARBA00023098"/>
    </source>
</evidence>
<keyword evidence="3" id="KW-0443">Lipid metabolism</keyword>
<keyword evidence="1 5" id="KW-0436">Ligase</keyword>
<evidence type="ECO:0000256" key="4">
    <source>
        <dbReference type="ARBA" id="ARBA00024484"/>
    </source>
</evidence>
<protein>
    <submittedName>
        <fullName evidence="5">Long-chain-fatty-acid--CoA ligase</fullName>
        <ecNumber evidence="5">6.2.1.3</ecNumber>
    </submittedName>
</protein>
<sequence length="164" mass="18654">ETFTDDGWLKTGDVGEWVDGTHLKIIDRIKHIIITSGGKNISPSEIENSLKASPFVKEAMVIGDGRKYISALIGIEFDTVGNWALRREITYTTYRDLSEKPEVLELIQGIVNKTNEKFSRVEGIKKFRMIPKELDHEDGELTATQKIKRSAMVDMFSDLVEDMY</sequence>
<proteinExistence type="predicted"/>
<keyword evidence="2" id="KW-0276">Fatty acid metabolism</keyword>
<dbReference type="GO" id="GO:0005783">
    <property type="term" value="C:endoplasmic reticulum"/>
    <property type="evidence" value="ECO:0007669"/>
    <property type="project" value="TreeGrafter"/>
</dbReference>
<dbReference type="InterPro" id="IPR042099">
    <property type="entry name" value="ANL_N_sf"/>
</dbReference>
<dbReference type="GO" id="GO:0004467">
    <property type="term" value="F:long-chain fatty acid-CoA ligase activity"/>
    <property type="evidence" value="ECO:0007669"/>
    <property type="project" value="UniProtKB-EC"/>
</dbReference>
<evidence type="ECO:0000256" key="1">
    <source>
        <dbReference type="ARBA" id="ARBA00022598"/>
    </source>
</evidence>
<evidence type="ECO:0000256" key="2">
    <source>
        <dbReference type="ARBA" id="ARBA00022832"/>
    </source>
</evidence>
<gene>
    <name evidence="5" type="ORF">MNBD_ACTINO02-303</name>
</gene>
<dbReference type="EC" id="6.2.1.3" evidence="5"/>
<evidence type="ECO:0000313" key="5">
    <source>
        <dbReference type="EMBL" id="VAW07828.1"/>
    </source>
</evidence>
<organism evidence="5">
    <name type="scientific">hydrothermal vent metagenome</name>
    <dbReference type="NCBI Taxonomy" id="652676"/>
    <lineage>
        <taxon>unclassified sequences</taxon>
        <taxon>metagenomes</taxon>
        <taxon>ecological metagenomes</taxon>
    </lineage>
</organism>
<dbReference type="SUPFAM" id="SSF56801">
    <property type="entry name" value="Acetyl-CoA synthetase-like"/>
    <property type="match status" value="1"/>
</dbReference>
<dbReference type="Pfam" id="PF23562">
    <property type="entry name" value="AMP-binding_C_3"/>
    <property type="match status" value="1"/>
</dbReference>
<feature type="non-terminal residue" evidence="5">
    <location>
        <position position="1"/>
    </location>
</feature>
<dbReference type="AlphaFoldDB" id="A0A3B0SQQ2"/>
<reference evidence="5" key="1">
    <citation type="submission" date="2018-06" db="EMBL/GenBank/DDBJ databases">
        <authorList>
            <person name="Zhirakovskaya E."/>
        </authorList>
    </citation>
    <scope>NUCLEOTIDE SEQUENCE</scope>
</reference>
<accession>A0A3B0SQQ2</accession>
<dbReference type="PANTHER" id="PTHR43272:SF32">
    <property type="entry name" value="AMP-DEPENDENT SYNTHETASE_LIGASE DOMAIN-CONTAINING PROTEIN"/>
    <property type="match status" value="1"/>
</dbReference>
<dbReference type="Gene3D" id="3.30.300.30">
    <property type="match status" value="1"/>
</dbReference>
<comment type="catalytic activity">
    <reaction evidence="4">
        <text>a long-chain fatty acid + ATP + CoA = a long-chain fatty acyl-CoA + AMP + diphosphate</text>
        <dbReference type="Rhea" id="RHEA:15421"/>
        <dbReference type="ChEBI" id="CHEBI:30616"/>
        <dbReference type="ChEBI" id="CHEBI:33019"/>
        <dbReference type="ChEBI" id="CHEBI:57287"/>
        <dbReference type="ChEBI" id="CHEBI:57560"/>
        <dbReference type="ChEBI" id="CHEBI:83139"/>
        <dbReference type="ChEBI" id="CHEBI:456215"/>
        <dbReference type="EC" id="6.2.1.3"/>
    </reaction>
    <physiologicalReaction direction="left-to-right" evidence="4">
        <dbReference type="Rhea" id="RHEA:15422"/>
    </physiologicalReaction>
</comment>
<dbReference type="InterPro" id="IPR045851">
    <property type="entry name" value="AMP-bd_C_sf"/>
</dbReference>